<keyword evidence="2" id="KW-1277">Toxin-antitoxin system</keyword>
<proteinExistence type="predicted"/>
<evidence type="ECO:0000259" key="6">
    <source>
        <dbReference type="PROSITE" id="PS51186"/>
    </source>
</evidence>
<dbReference type="Proteomes" id="UP000284243">
    <property type="component" value="Unassembled WGS sequence"/>
</dbReference>
<keyword evidence="1" id="KW-0678">Repressor</keyword>
<evidence type="ECO:0000256" key="1">
    <source>
        <dbReference type="ARBA" id="ARBA00022491"/>
    </source>
</evidence>
<dbReference type="SUPFAM" id="SSF55729">
    <property type="entry name" value="Acyl-CoA N-acyltransferases (Nat)"/>
    <property type="match status" value="1"/>
</dbReference>
<evidence type="ECO:0000313" key="8">
    <source>
        <dbReference type="Proteomes" id="UP000284243"/>
    </source>
</evidence>
<dbReference type="InterPro" id="IPR000182">
    <property type="entry name" value="GNAT_dom"/>
</dbReference>
<evidence type="ECO:0000256" key="3">
    <source>
        <dbReference type="ARBA" id="ARBA00022679"/>
    </source>
</evidence>
<evidence type="ECO:0000256" key="2">
    <source>
        <dbReference type="ARBA" id="ARBA00022649"/>
    </source>
</evidence>
<dbReference type="GO" id="GO:0016747">
    <property type="term" value="F:acyltransferase activity, transferring groups other than amino-acyl groups"/>
    <property type="evidence" value="ECO:0007669"/>
    <property type="project" value="InterPro"/>
</dbReference>
<name>A0A412TJ70_9BACT</name>
<dbReference type="Pfam" id="PF13508">
    <property type="entry name" value="Acetyltransf_7"/>
    <property type="match status" value="1"/>
</dbReference>
<dbReference type="InterPro" id="IPR016181">
    <property type="entry name" value="Acyl_CoA_acyltransferase"/>
</dbReference>
<comment type="caution">
    <text evidence="7">The sequence shown here is derived from an EMBL/GenBank/DDBJ whole genome shotgun (WGS) entry which is preliminary data.</text>
</comment>
<protein>
    <submittedName>
        <fullName evidence="7">GNAT family N-acetyltransferase</fullName>
    </submittedName>
</protein>
<dbReference type="CDD" id="cd04301">
    <property type="entry name" value="NAT_SF"/>
    <property type="match status" value="1"/>
</dbReference>
<dbReference type="AlphaFoldDB" id="A0A412TJ70"/>
<dbReference type="Gene3D" id="3.40.630.30">
    <property type="match status" value="1"/>
</dbReference>
<dbReference type="EMBL" id="QRYC01000042">
    <property type="protein sequence ID" value="RGU53796.1"/>
    <property type="molecule type" value="Genomic_DNA"/>
</dbReference>
<dbReference type="PANTHER" id="PTHR36449:SF1">
    <property type="entry name" value="ACETYLTRANSFERASE"/>
    <property type="match status" value="1"/>
</dbReference>
<keyword evidence="3 7" id="KW-0808">Transferase</keyword>
<reference evidence="7 8" key="1">
    <citation type="submission" date="2018-08" db="EMBL/GenBank/DDBJ databases">
        <title>A genome reference for cultivated species of the human gut microbiota.</title>
        <authorList>
            <person name="Zou Y."/>
            <person name="Xue W."/>
            <person name="Luo G."/>
        </authorList>
    </citation>
    <scope>NUCLEOTIDE SEQUENCE [LARGE SCALE GENOMIC DNA]</scope>
    <source>
        <strain evidence="7 8">AF16-14</strain>
    </source>
</reference>
<comment type="catalytic activity">
    <reaction evidence="5">
        <text>glycyl-tRNA(Gly) + acetyl-CoA = N-acetylglycyl-tRNA(Gly) + CoA + H(+)</text>
        <dbReference type="Rhea" id="RHEA:81867"/>
        <dbReference type="Rhea" id="RHEA-COMP:9683"/>
        <dbReference type="Rhea" id="RHEA-COMP:19766"/>
        <dbReference type="ChEBI" id="CHEBI:15378"/>
        <dbReference type="ChEBI" id="CHEBI:57287"/>
        <dbReference type="ChEBI" id="CHEBI:57288"/>
        <dbReference type="ChEBI" id="CHEBI:78522"/>
        <dbReference type="ChEBI" id="CHEBI:232036"/>
    </reaction>
</comment>
<dbReference type="PANTHER" id="PTHR36449">
    <property type="entry name" value="ACETYLTRANSFERASE-RELATED"/>
    <property type="match status" value="1"/>
</dbReference>
<keyword evidence="4" id="KW-0012">Acyltransferase</keyword>
<evidence type="ECO:0000313" key="7">
    <source>
        <dbReference type="EMBL" id="RGU53796.1"/>
    </source>
</evidence>
<gene>
    <name evidence="7" type="ORF">DWW57_18125</name>
</gene>
<feature type="domain" description="N-acetyltransferase" evidence="6">
    <location>
        <begin position="55"/>
        <end position="192"/>
    </location>
</feature>
<dbReference type="RefSeq" id="WP_087384395.1">
    <property type="nucleotide sequence ID" value="NZ_NFIM01000062.1"/>
</dbReference>
<accession>A0A412TJ70</accession>
<evidence type="ECO:0000256" key="4">
    <source>
        <dbReference type="ARBA" id="ARBA00023315"/>
    </source>
</evidence>
<organism evidence="7 8">
    <name type="scientific">Odoribacter splanchnicus</name>
    <dbReference type="NCBI Taxonomy" id="28118"/>
    <lineage>
        <taxon>Bacteria</taxon>
        <taxon>Pseudomonadati</taxon>
        <taxon>Bacteroidota</taxon>
        <taxon>Bacteroidia</taxon>
        <taxon>Bacteroidales</taxon>
        <taxon>Odoribacteraceae</taxon>
        <taxon>Odoribacter</taxon>
    </lineage>
</organism>
<evidence type="ECO:0000256" key="5">
    <source>
        <dbReference type="ARBA" id="ARBA00049880"/>
    </source>
</evidence>
<dbReference type="PROSITE" id="PS51186">
    <property type="entry name" value="GNAT"/>
    <property type="match status" value="1"/>
</dbReference>
<sequence length="192" mass="22186">MAFSSDLLIKVDSGEFIFKKLTLGDTIKPFKCNNQDLADFLINDAKIYLKYLRYTTFIIESRDITVAYYSLANDVLKLDPKVDIDLDDKIKLGIEDKDYSFQEYMFSQNIFPAVKIGRLAVHEDLRNKGYGTDIIKLLVASFKNNNKTGCQFITIDAINSNETLKFYEKNGFEYVTVCDVNQESRQMYKILI</sequence>